<gene>
    <name evidence="1" type="ORF">SAMN02910417_00220</name>
</gene>
<reference evidence="1 2" key="1">
    <citation type="submission" date="2016-10" db="EMBL/GenBank/DDBJ databases">
        <authorList>
            <person name="de Groot N.N."/>
        </authorList>
    </citation>
    <scope>NUCLEOTIDE SEQUENCE [LARGE SCALE GENOMIC DNA]</scope>
    <source>
        <strain evidence="1 2">DSM 3217</strain>
    </source>
</reference>
<evidence type="ECO:0000313" key="2">
    <source>
        <dbReference type="Proteomes" id="UP000199228"/>
    </source>
</evidence>
<proteinExistence type="predicted"/>
<protein>
    <submittedName>
        <fullName evidence="1">Uncharacterized protein</fullName>
    </submittedName>
</protein>
<organism evidence="1 2">
    <name type="scientific">Eubacterium oxidoreducens</name>
    <dbReference type="NCBI Taxonomy" id="1732"/>
    <lineage>
        <taxon>Bacteria</taxon>
        <taxon>Bacillati</taxon>
        <taxon>Bacillota</taxon>
        <taxon>Clostridia</taxon>
        <taxon>Eubacteriales</taxon>
        <taxon>Eubacteriaceae</taxon>
        <taxon>Eubacterium</taxon>
    </lineage>
</organism>
<evidence type="ECO:0000313" key="1">
    <source>
        <dbReference type="EMBL" id="SDB02991.1"/>
    </source>
</evidence>
<dbReference type="STRING" id="1732.SAMN02910417_00220"/>
<name>A0A1G6A3F4_EUBOX</name>
<dbReference type="AlphaFoldDB" id="A0A1G6A3F4"/>
<accession>A0A1G6A3F4</accession>
<dbReference type="EMBL" id="FMXR01000004">
    <property type="protein sequence ID" value="SDB02991.1"/>
    <property type="molecule type" value="Genomic_DNA"/>
</dbReference>
<keyword evidence="2" id="KW-1185">Reference proteome</keyword>
<dbReference type="Proteomes" id="UP000199228">
    <property type="component" value="Unassembled WGS sequence"/>
</dbReference>
<sequence length="78" mass="8953">MAQATRLMSQSAAERAHNAQVVREAGNRWICLLMGLPYREEMQVYDTMKAIYYQAYREARKEYTGAVKQTTGNFDAKA</sequence>